<dbReference type="EMBL" id="GL378339">
    <property type="protein sequence ID" value="EFJ48634.1"/>
    <property type="molecule type" value="Genomic_DNA"/>
</dbReference>
<proteinExistence type="predicted"/>
<protein>
    <submittedName>
        <fullName evidence="2">Uncharacterized protein</fullName>
    </submittedName>
</protein>
<evidence type="ECO:0000256" key="1">
    <source>
        <dbReference type="SAM" id="MobiDB-lite"/>
    </source>
</evidence>
<gene>
    <name evidence="2" type="ORF">VOLCADRAFT_104690</name>
</gene>
<dbReference type="InParanoid" id="D8TV37"/>
<name>D8TV37_VOLCA</name>
<keyword evidence="3" id="KW-1185">Reference proteome</keyword>
<organism evidence="3">
    <name type="scientific">Volvox carteri f. nagariensis</name>
    <dbReference type="NCBI Taxonomy" id="3068"/>
    <lineage>
        <taxon>Eukaryota</taxon>
        <taxon>Viridiplantae</taxon>
        <taxon>Chlorophyta</taxon>
        <taxon>core chlorophytes</taxon>
        <taxon>Chlorophyceae</taxon>
        <taxon>CS clade</taxon>
        <taxon>Chlamydomonadales</taxon>
        <taxon>Volvocaceae</taxon>
        <taxon>Volvox</taxon>
    </lineage>
</organism>
<accession>D8TV37</accession>
<dbReference type="KEGG" id="vcn:VOLCADRAFT_104690"/>
<dbReference type="Proteomes" id="UP000001058">
    <property type="component" value="Unassembled WGS sequence"/>
</dbReference>
<dbReference type="RefSeq" id="XP_002950433.1">
    <property type="nucleotide sequence ID" value="XM_002950387.1"/>
</dbReference>
<evidence type="ECO:0000313" key="3">
    <source>
        <dbReference type="Proteomes" id="UP000001058"/>
    </source>
</evidence>
<dbReference type="GeneID" id="9619854"/>
<feature type="region of interest" description="Disordered" evidence="1">
    <location>
        <begin position="146"/>
        <end position="168"/>
    </location>
</feature>
<sequence>MQYLTPVTWSVVPKRWLTVHRSDFESLDNPMGSYLGKQRHVLDCRTLAHAWQRDAAATSPHTVASTSAELYCRDPIPRDIQAITSGPAVHVGAAVAHRLRHKDTGTVRRAVLGSLRREAMPSTSRTGAMSRIRGAGRNGVAVGAATATTSDPTMEAANGGGNSQSVGR</sequence>
<reference evidence="2 3" key="1">
    <citation type="journal article" date="2010" name="Science">
        <title>Genomic analysis of organismal complexity in the multicellular green alga Volvox carteri.</title>
        <authorList>
            <person name="Prochnik S.E."/>
            <person name="Umen J."/>
            <person name="Nedelcu A.M."/>
            <person name="Hallmann A."/>
            <person name="Miller S.M."/>
            <person name="Nishii I."/>
            <person name="Ferris P."/>
            <person name="Kuo A."/>
            <person name="Mitros T."/>
            <person name="Fritz-Laylin L.K."/>
            <person name="Hellsten U."/>
            <person name="Chapman J."/>
            <person name="Simakov O."/>
            <person name="Rensing S.A."/>
            <person name="Terry A."/>
            <person name="Pangilinan J."/>
            <person name="Kapitonov V."/>
            <person name="Jurka J."/>
            <person name="Salamov A."/>
            <person name="Shapiro H."/>
            <person name="Schmutz J."/>
            <person name="Grimwood J."/>
            <person name="Lindquist E."/>
            <person name="Lucas S."/>
            <person name="Grigoriev I.V."/>
            <person name="Schmitt R."/>
            <person name="Kirk D."/>
            <person name="Rokhsar D.S."/>
        </authorList>
    </citation>
    <scope>NUCLEOTIDE SEQUENCE [LARGE SCALE GENOMIC DNA]</scope>
    <source>
        <strain evidence="3">f. Nagariensis / Eve</strain>
    </source>
</reference>
<dbReference type="AlphaFoldDB" id="D8TV37"/>
<evidence type="ECO:0000313" key="2">
    <source>
        <dbReference type="EMBL" id="EFJ48634.1"/>
    </source>
</evidence>